<organism evidence="1">
    <name type="scientific">Wuchereria bancrofti</name>
    <dbReference type="NCBI Taxonomy" id="6293"/>
    <lineage>
        <taxon>Eukaryota</taxon>
        <taxon>Metazoa</taxon>
        <taxon>Ecdysozoa</taxon>
        <taxon>Nematoda</taxon>
        <taxon>Chromadorea</taxon>
        <taxon>Rhabditida</taxon>
        <taxon>Spirurina</taxon>
        <taxon>Spiruromorpha</taxon>
        <taxon>Filarioidea</taxon>
        <taxon>Onchocercidae</taxon>
        <taxon>Wuchereria</taxon>
    </lineage>
</organism>
<reference evidence="1" key="1">
    <citation type="submission" date="2016-11" db="UniProtKB">
        <authorList>
            <consortium name="WormBaseParasite"/>
        </authorList>
    </citation>
    <scope>IDENTIFICATION</scope>
    <source>
        <strain evidence="1">pt0022</strain>
    </source>
</reference>
<proteinExistence type="predicted"/>
<protein>
    <submittedName>
        <fullName evidence="1">Uncharacterized protein</fullName>
    </submittedName>
</protein>
<dbReference type="AlphaFoldDB" id="A0A1I8EFN3"/>
<evidence type="ECO:0000313" key="1">
    <source>
        <dbReference type="WBParaSite" id="maker-PairedContig_1853-snap-gene-1.42-mRNA-1"/>
    </source>
</evidence>
<dbReference type="WBParaSite" id="maker-PairedContig_1853-snap-gene-1.42-mRNA-1">
    <property type="protein sequence ID" value="maker-PairedContig_1853-snap-gene-1.42-mRNA-1"/>
    <property type="gene ID" value="maker-PairedContig_1853-snap-gene-1.42"/>
</dbReference>
<sequence>MKWKDKQMDGVIPYQCMSRINDPNGDDSIDRKFKHASRALRLSGRTDRLVNNKLIWQTGNNRYEIHMYYALTYDTIKRKDCPDPFFSDIPQKAVFTVLLNLGIR</sequence>
<name>A0A1I8EFN3_WUCBA</name>
<accession>A0A1I8EFN3</accession>